<dbReference type="Proteomes" id="UP001501570">
    <property type="component" value="Unassembled WGS sequence"/>
</dbReference>
<dbReference type="InterPro" id="IPR041664">
    <property type="entry name" value="AAA_16"/>
</dbReference>
<dbReference type="Pfam" id="PF00196">
    <property type="entry name" value="GerE"/>
    <property type="match status" value="1"/>
</dbReference>
<evidence type="ECO:0000256" key="2">
    <source>
        <dbReference type="ARBA" id="ARBA00022840"/>
    </source>
</evidence>
<reference evidence="5" key="1">
    <citation type="journal article" date="2019" name="Int. J. Syst. Evol. Microbiol.">
        <title>The Global Catalogue of Microorganisms (GCM) 10K type strain sequencing project: providing services to taxonomists for standard genome sequencing and annotation.</title>
        <authorList>
            <consortium name="The Broad Institute Genomics Platform"/>
            <consortium name="The Broad Institute Genome Sequencing Center for Infectious Disease"/>
            <person name="Wu L."/>
            <person name="Ma J."/>
        </authorList>
    </citation>
    <scope>NUCLEOTIDE SEQUENCE [LARGE SCALE GENOMIC DNA]</scope>
    <source>
        <strain evidence="5">JCM 18304</strain>
    </source>
</reference>
<keyword evidence="1" id="KW-0547">Nucleotide-binding</keyword>
<dbReference type="InterPro" id="IPR011990">
    <property type="entry name" value="TPR-like_helical_dom_sf"/>
</dbReference>
<sequence length="924" mass="99633">MMEMVERNEALAVLEEHLAGAVIGQGRVAIVAGTVGIGKTELLRALAERVVDLGALAVVASGTRAERDLPLGLLSQLLRDAPLPDEERERALTLCHEGARGALADLSGDDVGQIDAQIMDALCTVLLELSERYPLAIVVDDVHLADRASLIFLAYLARRARFAQLLTVFSYSEFDRSAETSLHADLLRSPDGIRIRLTPLSQDGVRAMAAGYVGTEDAERFATEWYSLSGGNPLLVKGLLDDHATATAVEGGSPAEMAVGDGYGSAVVACLQRGEPRMLEVGRGLAVLSDPDHVGRLMDIDNSTVSRVIRQLTTAGVLRSGRYRHSAAREAVLAGLDEPTLAELHRRAAKLAYERGAAARVVAEHVLGAGGIGEPWALVVLEDAARQALREGAVEQSIAYLELARQECRDETRRNAIMTTLLRAEWRINPALSWNLLSQLSTGMSRGELRGHDAVVLAKALLWHGSFGDVEEVFERLAASDELDEPETVAELAISRPWVRSTYPSFRERLPRLSVRPTAAVSTVPATRRLNAVTVLAEVLEHGTVPDVVGSVEQILRGTRLDEMSLDTVECSLLALTYAGHAEQAAPWCDMFVEEAHRRRAPSRQARLAAVRSEIAFRLGDLPGAAEHARMALEIMPPSSWGVAVGGPLSSLILAATAMGRDDEVRERLDQPVPRAMFQTRYGLAYLSARGRYSLVTGHAQLALRDFTRCGELMGEWALDAPGLVPWRLDVAEARLALGKTDQAAALIEEQLGRSAEHPRVRGVALRLLAATSLPRHRPMLLRQSADLLQNSGDRYQLSRSLAALTNAFEALGESRRAGMINGRARSLARECQAPLGGRANGRAPAAGPVGVGAAGGPASLLSDAERRVAALAAVGHSNREIAEKLFVTLSTVEQHLTRTYRKLQVTSRADLPSILEVGRPVEA</sequence>
<dbReference type="InterPro" id="IPR016032">
    <property type="entry name" value="Sig_transdc_resp-reg_C-effctor"/>
</dbReference>
<evidence type="ECO:0000259" key="3">
    <source>
        <dbReference type="PROSITE" id="PS50043"/>
    </source>
</evidence>
<name>A0ABP9S6I0_9ACTN</name>
<dbReference type="PROSITE" id="PS50043">
    <property type="entry name" value="HTH_LUXR_2"/>
    <property type="match status" value="1"/>
</dbReference>
<feature type="domain" description="HTH luxR-type" evidence="3">
    <location>
        <begin position="855"/>
        <end position="920"/>
    </location>
</feature>
<dbReference type="PANTHER" id="PTHR16305">
    <property type="entry name" value="TESTICULAR SOLUBLE ADENYLYL CYCLASE"/>
    <property type="match status" value="1"/>
</dbReference>
<evidence type="ECO:0000313" key="5">
    <source>
        <dbReference type="Proteomes" id="UP001501570"/>
    </source>
</evidence>
<dbReference type="CDD" id="cd06170">
    <property type="entry name" value="LuxR_C_like"/>
    <property type="match status" value="1"/>
</dbReference>
<keyword evidence="5" id="KW-1185">Reference proteome</keyword>
<protein>
    <submittedName>
        <fullName evidence="4">LuxR C-terminal-related transcriptional regulator</fullName>
    </submittedName>
</protein>
<dbReference type="EMBL" id="BAABJQ010000015">
    <property type="protein sequence ID" value="GAA5191268.1"/>
    <property type="molecule type" value="Genomic_DNA"/>
</dbReference>
<comment type="caution">
    <text evidence="4">The sequence shown here is derived from an EMBL/GenBank/DDBJ whole genome shotgun (WGS) entry which is preliminary data.</text>
</comment>
<dbReference type="InterPro" id="IPR000792">
    <property type="entry name" value="Tscrpt_reg_LuxR_C"/>
</dbReference>
<organism evidence="4 5">
    <name type="scientific">Rugosimonospora acidiphila</name>
    <dbReference type="NCBI Taxonomy" id="556531"/>
    <lineage>
        <taxon>Bacteria</taxon>
        <taxon>Bacillati</taxon>
        <taxon>Actinomycetota</taxon>
        <taxon>Actinomycetes</taxon>
        <taxon>Micromonosporales</taxon>
        <taxon>Micromonosporaceae</taxon>
        <taxon>Rugosimonospora</taxon>
    </lineage>
</organism>
<dbReference type="InterPro" id="IPR036388">
    <property type="entry name" value="WH-like_DNA-bd_sf"/>
</dbReference>
<proteinExistence type="predicted"/>
<accession>A0ABP9S6I0</accession>
<dbReference type="Gene3D" id="1.25.40.10">
    <property type="entry name" value="Tetratricopeptide repeat domain"/>
    <property type="match status" value="1"/>
</dbReference>
<dbReference type="PANTHER" id="PTHR16305:SF35">
    <property type="entry name" value="TRANSCRIPTIONAL ACTIVATOR DOMAIN"/>
    <property type="match status" value="1"/>
</dbReference>
<dbReference type="PROSITE" id="PS00622">
    <property type="entry name" value="HTH_LUXR_1"/>
    <property type="match status" value="1"/>
</dbReference>
<dbReference type="SUPFAM" id="SSF52540">
    <property type="entry name" value="P-loop containing nucleoside triphosphate hydrolases"/>
    <property type="match status" value="1"/>
</dbReference>
<dbReference type="InterPro" id="IPR027417">
    <property type="entry name" value="P-loop_NTPase"/>
</dbReference>
<dbReference type="Pfam" id="PF13191">
    <property type="entry name" value="AAA_16"/>
    <property type="match status" value="1"/>
</dbReference>
<dbReference type="Gene3D" id="1.10.10.10">
    <property type="entry name" value="Winged helix-like DNA-binding domain superfamily/Winged helix DNA-binding domain"/>
    <property type="match status" value="1"/>
</dbReference>
<dbReference type="PRINTS" id="PR00038">
    <property type="entry name" value="HTHLUXR"/>
</dbReference>
<evidence type="ECO:0000256" key="1">
    <source>
        <dbReference type="ARBA" id="ARBA00022741"/>
    </source>
</evidence>
<dbReference type="SUPFAM" id="SSF48452">
    <property type="entry name" value="TPR-like"/>
    <property type="match status" value="1"/>
</dbReference>
<evidence type="ECO:0000313" key="4">
    <source>
        <dbReference type="EMBL" id="GAA5191268.1"/>
    </source>
</evidence>
<gene>
    <name evidence="4" type="ORF">GCM10023322_48260</name>
</gene>
<dbReference type="SUPFAM" id="SSF46894">
    <property type="entry name" value="C-terminal effector domain of the bipartite response regulators"/>
    <property type="match status" value="1"/>
</dbReference>
<keyword evidence="2" id="KW-0067">ATP-binding</keyword>
<dbReference type="Gene3D" id="3.40.50.300">
    <property type="entry name" value="P-loop containing nucleotide triphosphate hydrolases"/>
    <property type="match status" value="1"/>
</dbReference>
<dbReference type="SMART" id="SM00421">
    <property type="entry name" value="HTH_LUXR"/>
    <property type="match status" value="1"/>
</dbReference>